<comment type="similarity">
    <text evidence="1">Belongs to the sigma-70 factor family. ECF subfamily.</text>
</comment>
<dbReference type="InterPro" id="IPR013324">
    <property type="entry name" value="RNA_pol_sigma_r3/r4-like"/>
</dbReference>
<dbReference type="EMBL" id="JAESVB010000009">
    <property type="protein sequence ID" value="MCB8876998.1"/>
    <property type="molecule type" value="Genomic_DNA"/>
</dbReference>
<reference evidence="7" key="2">
    <citation type="submission" date="2021-01" db="EMBL/GenBank/DDBJ databases">
        <authorList>
            <person name="Mieszkin S."/>
            <person name="Pouder E."/>
            <person name="Alain K."/>
        </authorList>
    </citation>
    <scope>NUCLEOTIDE SEQUENCE</scope>
    <source>
        <strain evidence="7">HW T2.11</strain>
    </source>
</reference>
<comment type="caution">
    <text evidence="7">The sequence shown here is derived from an EMBL/GenBank/DDBJ whole genome shotgun (WGS) entry which is preliminary data.</text>
</comment>
<organism evidence="7 8">
    <name type="scientific">Acidisoma silvae</name>
    <dbReference type="NCBI Taxonomy" id="2802396"/>
    <lineage>
        <taxon>Bacteria</taxon>
        <taxon>Pseudomonadati</taxon>
        <taxon>Pseudomonadota</taxon>
        <taxon>Alphaproteobacteria</taxon>
        <taxon>Acetobacterales</taxon>
        <taxon>Acidocellaceae</taxon>
        <taxon>Acidisoma</taxon>
    </lineage>
</organism>
<feature type="domain" description="RNA polymerase sigma factor 70 region 4 type 2" evidence="6">
    <location>
        <begin position="101"/>
        <end position="151"/>
    </location>
</feature>
<feature type="domain" description="RNA polymerase sigma-70 region 2" evidence="5">
    <location>
        <begin position="9"/>
        <end position="70"/>
    </location>
</feature>
<dbReference type="Gene3D" id="1.10.10.10">
    <property type="entry name" value="Winged helix-like DNA-binding domain superfamily/Winged helix DNA-binding domain"/>
    <property type="match status" value="1"/>
</dbReference>
<protein>
    <submittedName>
        <fullName evidence="7">RNA polymerase sigma factor</fullName>
    </submittedName>
</protein>
<evidence type="ECO:0000313" key="7">
    <source>
        <dbReference type="EMBL" id="MCB8876998.1"/>
    </source>
</evidence>
<dbReference type="Proteomes" id="UP000708298">
    <property type="component" value="Unassembled WGS sequence"/>
</dbReference>
<evidence type="ECO:0000256" key="1">
    <source>
        <dbReference type="ARBA" id="ARBA00010641"/>
    </source>
</evidence>
<dbReference type="AlphaFoldDB" id="A0A963YVQ8"/>
<name>A0A963YVQ8_9PROT</name>
<dbReference type="PANTHER" id="PTHR43133">
    <property type="entry name" value="RNA POLYMERASE ECF-TYPE SIGMA FACTO"/>
    <property type="match status" value="1"/>
</dbReference>
<evidence type="ECO:0000313" key="8">
    <source>
        <dbReference type="Proteomes" id="UP000708298"/>
    </source>
</evidence>
<dbReference type="RefSeq" id="WP_227322655.1">
    <property type="nucleotide sequence ID" value="NZ_JAESVB010000009.1"/>
</dbReference>
<dbReference type="InterPro" id="IPR013249">
    <property type="entry name" value="RNA_pol_sigma70_r4_t2"/>
</dbReference>
<keyword evidence="2" id="KW-0805">Transcription regulation</keyword>
<dbReference type="Gene3D" id="1.10.1740.10">
    <property type="match status" value="1"/>
</dbReference>
<evidence type="ECO:0000256" key="3">
    <source>
        <dbReference type="ARBA" id="ARBA00023082"/>
    </source>
</evidence>
<evidence type="ECO:0000256" key="4">
    <source>
        <dbReference type="ARBA" id="ARBA00023163"/>
    </source>
</evidence>
<dbReference type="InterPro" id="IPR039425">
    <property type="entry name" value="RNA_pol_sigma-70-like"/>
</dbReference>
<evidence type="ECO:0000256" key="2">
    <source>
        <dbReference type="ARBA" id="ARBA00023015"/>
    </source>
</evidence>
<dbReference type="GO" id="GO:0003677">
    <property type="term" value="F:DNA binding"/>
    <property type="evidence" value="ECO:0007669"/>
    <property type="project" value="InterPro"/>
</dbReference>
<dbReference type="PANTHER" id="PTHR43133:SF25">
    <property type="entry name" value="RNA POLYMERASE SIGMA FACTOR RFAY-RELATED"/>
    <property type="match status" value="1"/>
</dbReference>
<keyword evidence="8" id="KW-1185">Reference proteome</keyword>
<dbReference type="InterPro" id="IPR014284">
    <property type="entry name" value="RNA_pol_sigma-70_dom"/>
</dbReference>
<reference evidence="7" key="1">
    <citation type="journal article" date="2021" name="Microorganisms">
        <title>Acidisoma silvae sp. nov. and Acidisomacellulosilytica sp. nov., Two Acidophilic Bacteria Isolated from Decaying Wood, Hydrolyzing Cellulose and Producing Poly-3-hydroxybutyrate.</title>
        <authorList>
            <person name="Mieszkin S."/>
            <person name="Pouder E."/>
            <person name="Uroz S."/>
            <person name="Simon-Colin C."/>
            <person name="Alain K."/>
        </authorList>
    </citation>
    <scope>NUCLEOTIDE SEQUENCE</scope>
    <source>
        <strain evidence="7">HW T2.11</strain>
    </source>
</reference>
<keyword evidence="3" id="KW-0731">Sigma factor</keyword>
<sequence length="161" mass="17952">MREHLAAQLARLWRYALVLSGRRDVAEDLVQATCLRALERAEQFQPGTRIDHWLLTILHSIWMNEVRSRRIRMGRGFVDPEVALTTDGIATAESQVFANEMVARVQALPEAQRATVFLAYVEEMTYRETADILGIPIGTVMSRLSGARATLVAATGVKGKS</sequence>
<dbReference type="NCBIfam" id="TIGR02937">
    <property type="entry name" value="sigma70-ECF"/>
    <property type="match status" value="1"/>
</dbReference>
<dbReference type="SUPFAM" id="SSF88659">
    <property type="entry name" value="Sigma3 and sigma4 domains of RNA polymerase sigma factors"/>
    <property type="match status" value="1"/>
</dbReference>
<dbReference type="SUPFAM" id="SSF88946">
    <property type="entry name" value="Sigma2 domain of RNA polymerase sigma factors"/>
    <property type="match status" value="1"/>
</dbReference>
<accession>A0A963YVQ8</accession>
<keyword evidence="4" id="KW-0804">Transcription</keyword>
<dbReference type="GO" id="GO:0016987">
    <property type="term" value="F:sigma factor activity"/>
    <property type="evidence" value="ECO:0007669"/>
    <property type="project" value="UniProtKB-KW"/>
</dbReference>
<dbReference type="GO" id="GO:0006352">
    <property type="term" value="P:DNA-templated transcription initiation"/>
    <property type="evidence" value="ECO:0007669"/>
    <property type="project" value="InterPro"/>
</dbReference>
<dbReference type="CDD" id="cd06171">
    <property type="entry name" value="Sigma70_r4"/>
    <property type="match status" value="1"/>
</dbReference>
<dbReference type="InterPro" id="IPR007627">
    <property type="entry name" value="RNA_pol_sigma70_r2"/>
</dbReference>
<dbReference type="InterPro" id="IPR013325">
    <property type="entry name" value="RNA_pol_sigma_r2"/>
</dbReference>
<dbReference type="Pfam" id="PF08281">
    <property type="entry name" value="Sigma70_r4_2"/>
    <property type="match status" value="1"/>
</dbReference>
<evidence type="ECO:0000259" key="5">
    <source>
        <dbReference type="Pfam" id="PF04542"/>
    </source>
</evidence>
<gene>
    <name evidence="7" type="ORF">ASILVAE211_17525</name>
</gene>
<evidence type="ECO:0000259" key="6">
    <source>
        <dbReference type="Pfam" id="PF08281"/>
    </source>
</evidence>
<dbReference type="InterPro" id="IPR036388">
    <property type="entry name" value="WH-like_DNA-bd_sf"/>
</dbReference>
<dbReference type="Pfam" id="PF04542">
    <property type="entry name" value="Sigma70_r2"/>
    <property type="match status" value="1"/>
</dbReference>
<proteinExistence type="inferred from homology"/>